<dbReference type="Pfam" id="PF13560">
    <property type="entry name" value="HTH_31"/>
    <property type="match status" value="1"/>
</dbReference>
<sequence length="394" mass="42937">MPTPEQDHIGTRIAHQRKLRRLSGRELARRAGISYSLLSKVESGHKPASADVVAAVARTLSVSRDTLTGQPYVTELQQDRLADLVHPMRIALDLYDLGDDPDLSVRPSWQLVAAADDLCATVRATHLHKAADTLPALVAELTAAVYRTPGSELWTALGSAYRSTHDVAVKLGYTDLATVALDRMGWAAEKASNPLLSAVRQYKRALGYFREGECHIGQRLIGAGRDHLATAGDTRAALAVAGQLHLGAAVLAARARDAAGTELHLAQAEEHAARTGEAGRVLWLSFGPTNVTLHRTSTLIEFHRFGEAVEVSGGVHFPDGWSTSRAAHHHVHRSYALMETKRYDQALGEMVTARRIAPEQTRYYAPARETINALVRHQRATPDTLTNLAHWVGL</sequence>
<gene>
    <name evidence="2" type="ORF">SRB5_53140</name>
</gene>
<evidence type="ECO:0000313" key="3">
    <source>
        <dbReference type="Proteomes" id="UP000466345"/>
    </source>
</evidence>
<feature type="domain" description="HTH cro/C1-type" evidence="1">
    <location>
        <begin position="13"/>
        <end position="67"/>
    </location>
</feature>
<reference evidence="2 3" key="1">
    <citation type="submission" date="2019-10" db="EMBL/GenBank/DDBJ databases">
        <title>Streptomyces smaragdinus sp. nov. and Streptomyces fabii sp. nov., isolated from the gut of fungus growing-termite Macrotermes natalensis.</title>
        <authorList>
            <person name="Schwitalla J."/>
            <person name="Benndorf R."/>
            <person name="Martin K."/>
            <person name="De Beer W."/>
            <person name="Kaster A.-K."/>
            <person name="Vollmers J."/>
            <person name="Poulsen M."/>
            <person name="Beemelmanns C."/>
        </authorList>
    </citation>
    <scope>NUCLEOTIDE SEQUENCE [LARGE SCALE GENOMIC DNA]</scope>
    <source>
        <strain evidence="2 3">RB5</strain>
    </source>
</reference>
<protein>
    <recommendedName>
        <fullName evidence="1">HTH cro/C1-type domain-containing protein</fullName>
    </recommendedName>
</protein>
<dbReference type="InterPro" id="IPR010982">
    <property type="entry name" value="Lambda_DNA-bd_dom_sf"/>
</dbReference>
<dbReference type="OrthoDB" id="3504495at2"/>
<keyword evidence="3" id="KW-1185">Reference proteome</keyword>
<name>A0A7K0CNR7_9ACTN</name>
<dbReference type="RefSeq" id="WP_153456019.1">
    <property type="nucleotide sequence ID" value="NZ_WEGJ01000029.1"/>
</dbReference>
<dbReference type="SUPFAM" id="SSF47413">
    <property type="entry name" value="lambda repressor-like DNA-binding domains"/>
    <property type="match status" value="1"/>
</dbReference>
<organism evidence="2 3">
    <name type="scientific">Streptomyces smaragdinus</name>
    <dbReference type="NCBI Taxonomy" id="2585196"/>
    <lineage>
        <taxon>Bacteria</taxon>
        <taxon>Bacillati</taxon>
        <taxon>Actinomycetota</taxon>
        <taxon>Actinomycetes</taxon>
        <taxon>Kitasatosporales</taxon>
        <taxon>Streptomycetaceae</taxon>
        <taxon>Streptomyces</taxon>
    </lineage>
</organism>
<dbReference type="Proteomes" id="UP000466345">
    <property type="component" value="Unassembled WGS sequence"/>
</dbReference>
<dbReference type="EMBL" id="WEGJ01000029">
    <property type="protein sequence ID" value="MQY15136.1"/>
    <property type="molecule type" value="Genomic_DNA"/>
</dbReference>
<dbReference type="CDD" id="cd00093">
    <property type="entry name" value="HTH_XRE"/>
    <property type="match status" value="1"/>
</dbReference>
<accession>A0A7K0CNR7</accession>
<comment type="caution">
    <text evidence="2">The sequence shown here is derived from an EMBL/GenBank/DDBJ whole genome shotgun (WGS) entry which is preliminary data.</text>
</comment>
<dbReference type="Gene3D" id="1.10.260.40">
    <property type="entry name" value="lambda repressor-like DNA-binding domains"/>
    <property type="match status" value="1"/>
</dbReference>
<dbReference type="SMART" id="SM00530">
    <property type="entry name" value="HTH_XRE"/>
    <property type="match status" value="1"/>
</dbReference>
<dbReference type="AlphaFoldDB" id="A0A7K0CNR7"/>
<proteinExistence type="predicted"/>
<dbReference type="PROSITE" id="PS50943">
    <property type="entry name" value="HTH_CROC1"/>
    <property type="match status" value="1"/>
</dbReference>
<dbReference type="GO" id="GO:0003677">
    <property type="term" value="F:DNA binding"/>
    <property type="evidence" value="ECO:0007669"/>
    <property type="project" value="InterPro"/>
</dbReference>
<evidence type="ECO:0000259" key="1">
    <source>
        <dbReference type="PROSITE" id="PS50943"/>
    </source>
</evidence>
<dbReference type="InterPro" id="IPR001387">
    <property type="entry name" value="Cro/C1-type_HTH"/>
</dbReference>
<evidence type="ECO:0000313" key="2">
    <source>
        <dbReference type="EMBL" id="MQY15136.1"/>
    </source>
</evidence>